<protein>
    <submittedName>
        <fullName evidence="2">Uncharacterized protein</fullName>
    </submittedName>
</protein>
<proteinExistence type="predicted"/>
<keyword evidence="1" id="KW-0472">Membrane</keyword>
<keyword evidence="1" id="KW-0812">Transmembrane</keyword>
<name>K4IW28_PSYTT</name>
<reference evidence="2" key="2">
    <citation type="submission" date="2012-09" db="EMBL/GenBank/DDBJ databases">
        <title>The complete sequence of Psychroflexus torquis an extreme psychrophile from sea-ice that is stimulated by light.</title>
        <authorList>
            <person name="Feng S."/>
            <person name="Powell S.M."/>
            <person name="Bowman J.P."/>
        </authorList>
    </citation>
    <scope>NUCLEOTIDE SEQUENCE [LARGE SCALE GENOMIC DNA]</scope>
    <source>
        <strain evidence="2">ATCC 700755</strain>
    </source>
</reference>
<reference evidence="2" key="1">
    <citation type="submission" date="2006-03" db="EMBL/GenBank/DDBJ databases">
        <authorList>
            <person name="Bowman J."/>
            <person name="Ferriera S."/>
            <person name="Johnson J."/>
            <person name="Kravitz S."/>
            <person name="Halpern A."/>
            <person name="Remington K."/>
            <person name="Beeson K."/>
            <person name="Tran B."/>
            <person name="Rogers Y.-H."/>
            <person name="Friedman R."/>
            <person name="Venter J.C."/>
        </authorList>
    </citation>
    <scope>NUCLEOTIDE SEQUENCE [LARGE SCALE GENOMIC DNA]</scope>
    <source>
        <strain evidence="2">ATCC 700755</strain>
    </source>
</reference>
<feature type="transmembrane region" description="Helical" evidence="1">
    <location>
        <begin position="62"/>
        <end position="81"/>
    </location>
</feature>
<organism evidence="2 3">
    <name type="scientific">Psychroflexus torquis (strain ATCC 700755 / CIP 106069 / ACAM 623)</name>
    <dbReference type="NCBI Taxonomy" id="313595"/>
    <lineage>
        <taxon>Bacteria</taxon>
        <taxon>Pseudomonadati</taxon>
        <taxon>Bacteroidota</taxon>
        <taxon>Flavobacteriia</taxon>
        <taxon>Flavobacteriales</taxon>
        <taxon>Flavobacteriaceae</taxon>
        <taxon>Psychroflexus</taxon>
    </lineage>
</organism>
<dbReference type="KEGG" id="ptq:P700755_002971"/>
<evidence type="ECO:0000313" key="2">
    <source>
        <dbReference type="EMBL" id="AFU69665.1"/>
    </source>
</evidence>
<keyword evidence="1" id="KW-1133">Transmembrane helix</keyword>
<feature type="transmembrane region" description="Helical" evidence="1">
    <location>
        <begin position="32"/>
        <end position="50"/>
    </location>
</feature>
<keyword evidence="3" id="KW-1185">Reference proteome</keyword>
<evidence type="ECO:0000256" key="1">
    <source>
        <dbReference type="SAM" id="Phobius"/>
    </source>
</evidence>
<gene>
    <name evidence="2" type="ordered locus">P700755_002971</name>
</gene>
<evidence type="ECO:0000313" key="3">
    <source>
        <dbReference type="Proteomes" id="UP000008514"/>
    </source>
</evidence>
<accession>K4IW28</accession>
<sequence>MTNLKTPLGLFAISYLIYGIVMNIRMFTEQMWPTYLFFISMVFGILFLFLNKPTKQLKNYKYWQIIIGLIPVTFFFIYMQIVNSNSEYDSNVQNSIKENTTYFKNEIWIDEKDTLAGIEIKNRRWIMFYKGTETDSSDIYDYKVTDKLPEFADTKLKPGEFLILTNKSDTLKYEILGYNKEFLNLMYFPRGNILTYKKEK</sequence>
<dbReference type="EMBL" id="CP003879">
    <property type="protein sequence ID" value="AFU69665.1"/>
    <property type="molecule type" value="Genomic_DNA"/>
</dbReference>
<dbReference type="Proteomes" id="UP000008514">
    <property type="component" value="Chromosome"/>
</dbReference>
<dbReference type="OrthoDB" id="982169at2"/>
<feature type="transmembrane region" description="Helical" evidence="1">
    <location>
        <begin position="7"/>
        <end position="26"/>
    </location>
</feature>
<dbReference type="HOGENOM" id="CLU_1365266_0_0_10"/>
<dbReference type="eggNOG" id="ENOG5030SFB">
    <property type="taxonomic scope" value="Bacteria"/>
</dbReference>
<dbReference type="RefSeq" id="WP_015025220.1">
    <property type="nucleotide sequence ID" value="NC_018721.1"/>
</dbReference>
<dbReference type="AlphaFoldDB" id="K4IW28"/>